<protein>
    <submittedName>
        <fullName evidence="1">Uncharacterized protein</fullName>
    </submittedName>
</protein>
<reference evidence="1 2" key="1">
    <citation type="submission" date="2022-05" db="EMBL/GenBank/DDBJ databases">
        <authorList>
            <consortium name="Genoscope - CEA"/>
            <person name="William W."/>
        </authorList>
    </citation>
    <scope>NUCLEOTIDE SEQUENCE [LARGE SCALE GENOMIC DNA]</scope>
</reference>
<organism evidence="1 2">
    <name type="scientific">Porites evermanni</name>
    <dbReference type="NCBI Taxonomy" id="104178"/>
    <lineage>
        <taxon>Eukaryota</taxon>
        <taxon>Metazoa</taxon>
        <taxon>Cnidaria</taxon>
        <taxon>Anthozoa</taxon>
        <taxon>Hexacorallia</taxon>
        <taxon>Scleractinia</taxon>
        <taxon>Fungiina</taxon>
        <taxon>Poritidae</taxon>
        <taxon>Porites</taxon>
    </lineage>
</organism>
<evidence type="ECO:0000313" key="2">
    <source>
        <dbReference type="Proteomes" id="UP001159427"/>
    </source>
</evidence>
<proteinExistence type="predicted"/>
<evidence type="ECO:0000313" key="1">
    <source>
        <dbReference type="EMBL" id="CAH3026877.1"/>
    </source>
</evidence>
<accession>A0ABN8ME94</accession>
<keyword evidence="2" id="KW-1185">Reference proteome</keyword>
<gene>
    <name evidence="1" type="ORF">PEVE_00030132</name>
</gene>
<sequence>MVAYDEEVVDEKLQLDVDTVVELHFHVLLLGIQSTENKRKCQKNITGHCKFPHGTNKPISNLIVLRDNHHFSIQVYTAKYLPKNISKGNGMAAHPKFKSTATGCLLPVGVFHPVMLYLNYLFLLSI</sequence>
<name>A0ABN8ME94_9CNID</name>
<comment type="caution">
    <text evidence="1">The sequence shown here is derived from an EMBL/GenBank/DDBJ whole genome shotgun (WGS) entry which is preliminary data.</text>
</comment>
<dbReference type="Proteomes" id="UP001159427">
    <property type="component" value="Unassembled WGS sequence"/>
</dbReference>
<dbReference type="EMBL" id="CALNXI010000425">
    <property type="protein sequence ID" value="CAH3026877.1"/>
    <property type="molecule type" value="Genomic_DNA"/>
</dbReference>